<dbReference type="AlphaFoldDB" id="A0A9X1MK68"/>
<feature type="transmembrane region" description="Helical" evidence="1">
    <location>
        <begin position="72"/>
        <end position="90"/>
    </location>
</feature>
<keyword evidence="1" id="KW-0472">Membrane</keyword>
<comment type="caution">
    <text evidence="2">The sequence shown here is derived from an EMBL/GenBank/DDBJ whole genome shotgun (WGS) entry which is preliminary data.</text>
</comment>
<organism evidence="2 3">
    <name type="scientific">Blastopirellula sediminis</name>
    <dbReference type="NCBI Taxonomy" id="2894196"/>
    <lineage>
        <taxon>Bacteria</taxon>
        <taxon>Pseudomonadati</taxon>
        <taxon>Planctomycetota</taxon>
        <taxon>Planctomycetia</taxon>
        <taxon>Pirellulales</taxon>
        <taxon>Pirellulaceae</taxon>
        <taxon>Blastopirellula</taxon>
    </lineage>
</organism>
<gene>
    <name evidence="2" type="ORF">LOC68_06485</name>
</gene>
<feature type="transmembrane region" description="Helical" evidence="1">
    <location>
        <begin position="16"/>
        <end position="35"/>
    </location>
</feature>
<keyword evidence="1" id="KW-1133">Transmembrane helix</keyword>
<sequence length="105" mass="11633">MVATQLRRQFQKFGHWILLGVSVVMLAVVLAGPSATNTDVAWHGRRVYRAYYAPVVPVVPVVPVYRPVIRRAYYAPVVPIAPVAPVYYGAPYGGAVVSPYAEVYW</sequence>
<accession>A0A9X1MK68</accession>
<protein>
    <submittedName>
        <fullName evidence="2">Uncharacterized protein</fullName>
    </submittedName>
</protein>
<proteinExistence type="predicted"/>
<dbReference type="RefSeq" id="WP_230216945.1">
    <property type="nucleotide sequence ID" value="NZ_JAJKFT010000004.1"/>
</dbReference>
<feature type="transmembrane region" description="Helical" evidence="1">
    <location>
        <begin position="47"/>
        <end position="65"/>
    </location>
</feature>
<evidence type="ECO:0000313" key="2">
    <source>
        <dbReference type="EMBL" id="MCC9628036.1"/>
    </source>
</evidence>
<name>A0A9X1MK68_9BACT</name>
<dbReference type="EMBL" id="JAJKFT010000004">
    <property type="protein sequence ID" value="MCC9628036.1"/>
    <property type="molecule type" value="Genomic_DNA"/>
</dbReference>
<keyword evidence="1" id="KW-0812">Transmembrane</keyword>
<dbReference type="Proteomes" id="UP001139103">
    <property type="component" value="Unassembled WGS sequence"/>
</dbReference>
<reference evidence="2" key="1">
    <citation type="submission" date="2021-11" db="EMBL/GenBank/DDBJ databases">
        <title>Genome sequence.</title>
        <authorList>
            <person name="Sun Q."/>
        </authorList>
    </citation>
    <scope>NUCLEOTIDE SEQUENCE</scope>
    <source>
        <strain evidence="2">JC732</strain>
    </source>
</reference>
<evidence type="ECO:0000313" key="3">
    <source>
        <dbReference type="Proteomes" id="UP001139103"/>
    </source>
</evidence>
<evidence type="ECO:0000256" key="1">
    <source>
        <dbReference type="SAM" id="Phobius"/>
    </source>
</evidence>
<keyword evidence="3" id="KW-1185">Reference proteome</keyword>